<dbReference type="InterPro" id="IPR000836">
    <property type="entry name" value="PRTase_dom"/>
</dbReference>
<dbReference type="Gene3D" id="3.40.50.2020">
    <property type="match status" value="1"/>
</dbReference>
<dbReference type="GO" id="GO:0006564">
    <property type="term" value="P:L-serine biosynthetic process"/>
    <property type="evidence" value="ECO:0007669"/>
    <property type="project" value="TreeGrafter"/>
</dbReference>
<dbReference type="InterPro" id="IPR036412">
    <property type="entry name" value="HAD-like_sf"/>
</dbReference>
<proteinExistence type="predicted"/>
<protein>
    <submittedName>
        <fullName evidence="2">Uracil phosphoribosyltransferase-domain-containing protein</fullName>
    </submittedName>
</protein>
<dbReference type="SUPFAM" id="SSF56784">
    <property type="entry name" value="HAD-like"/>
    <property type="match status" value="1"/>
</dbReference>
<dbReference type="Pfam" id="PF13207">
    <property type="entry name" value="AAA_17"/>
    <property type="match status" value="1"/>
</dbReference>
<sequence>MSIPSHTKDKAVVVGVYGLPGCGKTFLLGRLRAKLGDEEFGFYEGSEVIASVVPGGLGVFQKLDEEEKVQWRQLAIDKIAQECVDTNRVGVVAGHCMFWPEENDVGKPVHTRNDLDVYTHILYLDTPAELIEKRRLQDTQRSRPIASARHLRKWQEAEQAELRGLCRKNGILFMRVSAPQHTVLDRLSALLVEFRCHNPEQNLSRAKSRLDEILASSPSRNQVKTVLVMDADKTLAAEDTGTLFWEMAIASGYLQPGHGSCPLKELFGSSLGYSYTAFRQATLLYEEAVGDVEFDAICHNVATKVAMRSEFVRLLKLVEDHEDVVALVVSCGLRRVWDKVLEREGLSKTVEVIGGGRLADGFVVTAEVKAALVGRLRDVHQVSVWAFGDSVLDLPMLFRAHHAIVVVGEEQTRSKSMDAALSRAIDNDGLHARQALLPSDVRPRLDTTRLPLVELSDRDFIDAILGTRKQPAASRLLHATDCNASKLLTAPTRDARIAGPTLREAHRRVGWYLAVEFLAHVVGVEEYMIPHVQGHQTTGHRLLHEQETSIVALMRGGEAMAFGVNDVFPRAMFIHAFEPGDVKLHHVQKQHMVVIVDSVINSGKTIVEFVQHIRALKGAVRIVVIAGVVQAQSVSEGRLAQILEHDKNFTVIALRLSSNKFTGRGTTDTGNRLFNTTHVD</sequence>
<evidence type="ECO:0000313" key="3">
    <source>
        <dbReference type="Proteomes" id="UP001303473"/>
    </source>
</evidence>
<dbReference type="EMBL" id="MU853759">
    <property type="protein sequence ID" value="KAK3944418.1"/>
    <property type="molecule type" value="Genomic_DNA"/>
</dbReference>
<evidence type="ECO:0000259" key="1">
    <source>
        <dbReference type="Pfam" id="PF14681"/>
    </source>
</evidence>
<organism evidence="2 3">
    <name type="scientific">Diplogelasinospora grovesii</name>
    <dbReference type="NCBI Taxonomy" id="303347"/>
    <lineage>
        <taxon>Eukaryota</taxon>
        <taxon>Fungi</taxon>
        <taxon>Dikarya</taxon>
        <taxon>Ascomycota</taxon>
        <taxon>Pezizomycotina</taxon>
        <taxon>Sordariomycetes</taxon>
        <taxon>Sordariomycetidae</taxon>
        <taxon>Sordariales</taxon>
        <taxon>Diplogelasinosporaceae</taxon>
        <taxon>Diplogelasinospora</taxon>
    </lineage>
</organism>
<dbReference type="Proteomes" id="UP001303473">
    <property type="component" value="Unassembled WGS sequence"/>
</dbReference>
<feature type="domain" description="Phosphoribosyltransferase" evidence="1">
    <location>
        <begin position="483"/>
        <end position="676"/>
    </location>
</feature>
<evidence type="ECO:0000313" key="2">
    <source>
        <dbReference type="EMBL" id="KAK3944418.1"/>
    </source>
</evidence>
<dbReference type="GO" id="GO:0036424">
    <property type="term" value="F:L-phosphoserine phosphatase activity"/>
    <property type="evidence" value="ECO:0007669"/>
    <property type="project" value="TreeGrafter"/>
</dbReference>
<dbReference type="GO" id="GO:0000287">
    <property type="term" value="F:magnesium ion binding"/>
    <property type="evidence" value="ECO:0007669"/>
    <property type="project" value="TreeGrafter"/>
</dbReference>
<dbReference type="Gene3D" id="3.40.50.1000">
    <property type="entry name" value="HAD superfamily/HAD-like"/>
    <property type="match status" value="1"/>
</dbReference>
<dbReference type="PANTHER" id="PTHR43344">
    <property type="entry name" value="PHOSPHOSERINE PHOSPHATASE"/>
    <property type="match status" value="1"/>
</dbReference>
<dbReference type="AlphaFoldDB" id="A0AAN6S8X9"/>
<dbReference type="InterPro" id="IPR029057">
    <property type="entry name" value="PRTase-like"/>
</dbReference>
<comment type="caution">
    <text evidence="2">The sequence shown here is derived from an EMBL/GenBank/DDBJ whole genome shotgun (WGS) entry which is preliminary data.</text>
</comment>
<keyword evidence="3" id="KW-1185">Reference proteome</keyword>
<dbReference type="PANTHER" id="PTHR43344:SF20">
    <property type="entry name" value="URACIL PHOSPHORIBOSYLTRANSFERASE"/>
    <property type="match status" value="1"/>
</dbReference>
<keyword evidence="2" id="KW-0808">Transferase</keyword>
<dbReference type="CDD" id="cd06223">
    <property type="entry name" value="PRTases_typeI"/>
    <property type="match status" value="1"/>
</dbReference>
<name>A0AAN6S8X9_9PEZI</name>
<dbReference type="GO" id="GO:0016757">
    <property type="term" value="F:glycosyltransferase activity"/>
    <property type="evidence" value="ECO:0007669"/>
    <property type="project" value="UniProtKB-KW"/>
</dbReference>
<reference evidence="3" key="1">
    <citation type="journal article" date="2023" name="Mol. Phylogenet. Evol.">
        <title>Genome-scale phylogeny and comparative genomics of the fungal order Sordariales.</title>
        <authorList>
            <person name="Hensen N."/>
            <person name="Bonometti L."/>
            <person name="Westerberg I."/>
            <person name="Brannstrom I.O."/>
            <person name="Guillou S."/>
            <person name="Cros-Aarteil S."/>
            <person name="Calhoun S."/>
            <person name="Haridas S."/>
            <person name="Kuo A."/>
            <person name="Mondo S."/>
            <person name="Pangilinan J."/>
            <person name="Riley R."/>
            <person name="LaButti K."/>
            <person name="Andreopoulos B."/>
            <person name="Lipzen A."/>
            <person name="Chen C."/>
            <person name="Yan M."/>
            <person name="Daum C."/>
            <person name="Ng V."/>
            <person name="Clum A."/>
            <person name="Steindorff A."/>
            <person name="Ohm R.A."/>
            <person name="Martin F."/>
            <person name="Silar P."/>
            <person name="Natvig D.O."/>
            <person name="Lalanne C."/>
            <person name="Gautier V."/>
            <person name="Ament-Velasquez S.L."/>
            <person name="Kruys A."/>
            <person name="Hutchinson M.I."/>
            <person name="Powell A.J."/>
            <person name="Barry K."/>
            <person name="Miller A.N."/>
            <person name="Grigoriev I.V."/>
            <person name="Debuchy R."/>
            <person name="Gladieux P."/>
            <person name="Hiltunen Thoren M."/>
            <person name="Johannesson H."/>
        </authorList>
    </citation>
    <scope>NUCLEOTIDE SEQUENCE [LARGE SCALE GENOMIC DNA]</scope>
    <source>
        <strain evidence="3">CBS 340.73</strain>
    </source>
</reference>
<dbReference type="InterPro" id="IPR023214">
    <property type="entry name" value="HAD_sf"/>
</dbReference>
<dbReference type="Pfam" id="PF14681">
    <property type="entry name" value="UPRTase"/>
    <property type="match status" value="1"/>
</dbReference>
<dbReference type="InterPro" id="IPR027417">
    <property type="entry name" value="P-loop_NTPase"/>
</dbReference>
<accession>A0AAN6S8X9</accession>
<dbReference type="InterPro" id="IPR050582">
    <property type="entry name" value="HAD-like_SerB"/>
</dbReference>
<dbReference type="GO" id="GO:0005737">
    <property type="term" value="C:cytoplasm"/>
    <property type="evidence" value="ECO:0007669"/>
    <property type="project" value="TreeGrafter"/>
</dbReference>
<gene>
    <name evidence="2" type="ORF">QBC46DRAFT_304990</name>
</gene>
<dbReference type="SUPFAM" id="SSF52540">
    <property type="entry name" value="P-loop containing nucleoside triphosphate hydrolases"/>
    <property type="match status" value="1"/>
</dbReference>
<dbReference type="SUPFAM" id="SSF53271">
    <property type="entry name" value="PRTase-like"/>
    <property type="match status" value="1"/>
</dbReference>
<dbReference type="Pfam" id="PF12710">
    <property type="entry name" value="HAD"/>
    <property type="match status" value="1"/>
</dbReference>
<keyword evidence="2" id="KW-0328">Glycosyltransferase</keyword>
<dbReference type="Gene3D" id="3.40.50.300">
    <property type="entry name" value="P-loop containing nucleotide triphosphate hydrolases"/>
    <property type="match status" value="1"/>
</dbReference>